<protein>
    <submittedName>
        <fullName evidence="2">Uncharacterized protein</fullName>
    </submittedName>
</protein>
<feature type="region of interest" description="Disordered" evidence="1">
    <location>
        <begin position="1"/>
        <end position="36"/>
    </location>
</feature>
<proteinExistence type="predicted"/>
<comment type="caution">
    <text evidence="2">The sequence shown here is derived from an EMBL/GenBank/DDBJ whole genome shotgun (WGS) entry which is preliminary data.</text>
</comment>
<dbReference type="EMBL" id="CAJGYM010000153">
    <property type="protein sequence ID" value="CAD6199091.1"/>
    <property type="molecule type" value="Genomic_DNA"/>
</dbReference>
<evidence type="ECO:0000313" key="2">
    <source>
        <dbReference type="EMBL" id="CAD6199091.1"/>
    </source>
</evidence>
<gene>
    <name evidence="2" type="ORF">CAUJ_LOCUS14996</name>
</gene>
<sequence>MYQPVPLTRKRKKEEAKSEKRAVVRTGGARRRHGTTSHWNAVPRVRVALFFMSSGSCTEGENARDAEPSLDESNSARTWVGYQIATYHDGRFLAEAHPMSRAF</sequence>
<feature type="compositionally biased region" description="Basic and acidic residues" evidence="1">
    <location>
        <begin position="13"/>
        <end position="22"/>
    </location>
</feature>
<evidence type="ECO:0000256" key="1">
    <source>
        <dbReference type="SAM" id="MobiDB-lite"/>
    </source>
</evidence>
<accession>A0A8S1HUP8</accession>
<dbReference type="Proteomes" id="UP000835052">
    <property type="component" value="Unassembled WGS sequence"/>
</dbReference>
<keyword evidence="3" id="KW-1185">Reference proteome</keyword>
<reference evidence="2" key="1">
    <citation type="submission" date="2020-10" db="EMBL/GenBank/DDBJ databases">
        <authorList>
            <person name="Kikuchi T."/>
        </authorList>
    </citation>
    <scope>NUCLEOTIDE SEQUENCE</scope>
    <source>
        <strain evidence="2">NKZ352</strain>
    </source>
</reference>
<evidence type="ECO:0000313" key="3">
    <source>
        <dbReference type="Proteomes" id="UP000835052"/>
    </source>
</evidence>
<dbReference type="AlphaFoldDB" id="A0A8S1HUP8"/>
<name>A0A8S1HUP8_9PELO</name>
<organism evidence="2 3">
    <name type="scientific">Caenorhabditis auriculariae</name>
    <dbReference type="NCBI Taxonomy" id="2777116"/>
    <lineage>
        <taxon>Eukaryota</taxon>
        <taxon>Metazoa</taxon>
        <taxon>Ecdysozoa</taxon>
        <taxon>Nematoda</taxon>
        <taxon>Chromadorea</taxon>
        <taxon>Rhabditida</taxon>
        <taxon>Rhabditina</taxon>
        <taxon>Rhabditomorpha</taxon>
        <taxon>Rhabditoidea</taxon>
        <taxon>Rhabditidae</taxon>
        <taxon>Peloderinae</taxon>
        <taxon>Caenorhabditis</taxon>
    </lineage>
</organism>